<evidence type="ECO:0008006" key="5">
    <source>
        <dbReference type="Google" id="ProtNLM"/>
    </source>
</evidence>
<dbReference type="EMBL" id="FVZE01000001">
    <property type="protein sequence ID" value="SLJ87555.1"/>
    <property type="molecule type" value="Genomic_DNA"/>
</dbReference>
<keyword evidence="2" id="KW-0732">Signal</keyword>
<evidence type="ECO:0000313" key="4">
    <source>
        <dbReference type="Proteomes" id="UP000190989"/>
    </source>
</evidence>
<name>A0A1U6GVJ6_9SPHN</name>
<protein>
    <recommendedName>
        <fullName evidence="5">Preprotein translocase subunit YajC</fullName>
    </recommendedName>
</protein>
<sequence length="584" mass="60833">MTAKRRLRTGLTGLATMAALAALSLPAAVHAQTLGYEGVGGGGMDGDQASDGAGSDTYSPPKAKARGGRGGGQRRYAIQPYIQVDQIVDAELSPGDDVLTYTQVAVGVDASIVGQRNAVSASVRYARQIGWSGKARDGDTISGLVSGYATVTPGVTLEAGALATRVSVENGGSALGSSLVGGDSSSNIYSVYGGPSVATRAGDVSINANYRAGYTKVDRPNAYIGDAGGASGDIFDESVSHVADVEAGVAPYEILPVGLAVAGSFYQEDISNLDQRVRDMQARAMVTVPVSRTVQAVGAIGYEDVEVSSRDAVRDADGNPVIGRNGRFRTDKSAPRQIAYDVEGLIWDVAVMWRPSRRTSLSAHVGRRYGATSFGGTLAYAPNDRSQLSVAVYDNVAGFGGQLNRFLNDLPDDFEAVRDPITGELRGCVDSLEGSNCLAGALGSVRSATFRSRGVTASYAMKLGRLNAGVGAGYDRRKFIAAEGTVLASANGLIDENYWLAAYLSGRLGPDAGWSTNVYANWLSSSGPLGGDVAGYGATAAYYRLLTQRLRATAALGIDGTTRNDPSIDDIWTASALVGLRYNF</sequence>
<keyword evidence="4" id="KW-1185">Reference proteome</keyword>
<accession>A0A1U6GVJ6</accession>
<feature type="chain" id="PRO_5010567746" description="Preprotein translocase subunit YajC" evidence="2">
    <location>
        <begin position="32"/>
        <end position="584"/>
    </location>
</feature>
<dbReference type="SUPFAM" id="SSF56935">
    <property type="entry name" value="Porins"/>
    <property type="match status" value="1"/>
</dbReference>
<organism evidence="3 4">
    <name type="scientific">Novosphingobium mathurense</name>
    <dbReference type="NCBI Taxonomy" id="428990"/>
    <lineage>
        <taxon>Bacteria</taxon>
        <taxon>Pseudomonadati</taxon>
        <taxon>Pseudomonadota</taxon>
        <taxon>Alphaproteobacteria</taxon>
        <taxon>Sphingomonadales</taxon>
        <taxon>Sphingomonadaceae</taxon>
        <taxon>Novosphingobium</taxon>
    </lineage>
</organism>
<dbReference type="AlphaFoldDB" id="A0A1U6GVJ6"/>
<proteinExistence type="predicted"/>
<feature type="signal peptide" evidence="2">
    <location>
        <begin position="1"/>
        <end position="31"/>
    </location>
</feature>
<dbReference type="RefSeq" id="WP_079729422.1">
    <property type="nucleotide sequence ID" value="NZ_FVZE01000001.1"/>
</dbReference>
<evidence type="ECO:0000313" key="3">
    <source>
        <dbReference type="EMBL" id="SLJ87555.1"/>
    </source>
</evidence>
<dbReference type="Proteomes" id="UP000190989">
    <property type="component" value="Unassembled WGS sequence"/>
</dbReference>
<reference evidence="4" key="1">
    <citation type="submission" date="2017-02" db="EMBL/GenBank/DDBJ databases">
        <authorList>
            <person name="Varghese N."/>
            <person name="Submissions S."/>
        </authorList>
    </citation>
    <scope>NUCLEOTIDE SEQUENCE [LARGE SCALE GENOMIC DNA]</scope>
    <source>
        <strain evidence="4">SM117</strain>
    </source>
</reference>
<evidence type="ECO:0000256" key="2">
    <source>
        <dbReference type="SAM" id="SignalP"/>
    </source>
</evidence>
<dbReference type="STRING" id="428990.SAMN06295987_101609"/>
<feature type="compositionally biased region" description="Low complexity" evidence="1">
    <location>
        <begin position="46"/>
        <end position="56"/>
    </location>
</feature>
<gene>
    <name evidence="3" type="ORF">SAMN06295987_101609</name>
</gene>
<feature type="region of interest" description="Disordered" evidence="1">
    <location>
        <begin position="42"/>
        <end position="72"/>
    </location>
</feature>
<evidence type="ECO:0000256" key="1">
    <source>
        <dbReference type="SAM" id="MobiDB-lite"/>
    </source>
</evidence>